<dbReference type="Proteomes" id="UP000494040">
    <property type="component" value="Unassembled WGS sequence"/>
</dbReference>
<dbReference type="EnsemblMetazoa" id="XM_014406641.2">
    <property type="protein sequence ID" value="XP_014262127.1"/>
    <property type="gene ID" value="LOC106674121"/>
</dbReference>
<proteinExistence type="predicted"/>
<dbReference type="RefSeq" id="XP_014262127.1">
    <property type="nucleotide sequence ID" value="XM_014406641.2"/>
</dbReference>
<dbReference type="Gene3D" id="1.10.530.10">
    <property type="match status" value="1"/>
</dbReference>
<dbReference type="KEGG" id="clec:106674121"/>
<evidence type="ECO:0008006" key="3">
    <source>
        <dbReference type="Google" id="ProtNLM"/>
    </source>
</evidence>
<reference evidence="1" key="1">
    <citation type="submission" date="2022-01" db="UniProtKB">
        <authorList>
            <consortium name="EnsemblMetazoa"/>
        </authorList>
    </citation>
    <scope>IDENTIFICATION</scope>
</reference>
<protein>
    <recommendedName>
        <fullName evidence="3">Lysozyme</fullName>
    </recommendedName>
</protein>
<name>A0A8I6SEF2_CIMLE</name>
<dbReference type="AlphaFoldDB" id="A0A8I6SEF2"/>
<dbReference type="InterPro" id="IPR023346">
    <property type="entry name" value="Lysozyme-like_dom_sf"/>
</dbReference>
<keyword evidence="2" id="KW-1185">Reference proteome</keyword>
<evidence type="ECO:0000313" key="1">
    <source>
        <dbReference type="EnsemblMetazoa" id="XP_014262127.1"/>
    </source>
</evidence>
<sequence length="113" mass="12877">MIVAITTALSREEIRGLVKTPDIICTNVKWKFFIFALVAVLAVGAKSERVNFCDFAIRLKNYGFKRNDVKTWVCIAEQQSGLEPTKRYNSIMGFTPKFYGIFQISENFCGHNT</sequence>
<accession>A0A8I6SEF2</accession>
<organism evidence="1 2">
    <name type="scientific">Cimex lectularius</name>
    <name type="common">Bed bug</name>
    <name type="synonym">Acanthia lectularia</name>
    <dbReference type="NCBI Taxonomy" id="79782"/>
    <lineage>
        <taxon>Eukaryota</taxon>
        <taxon>Metazoa</taxon>
        <taxon>Ecdysozoa</taxon>
        <taxon>Arthropoda</taxon>
        <taxon>Hexapoda</taxon>
        <taxon>Insecta</taxon>
        <taxon>Pterygota</taxon>
        <taxon>Neoptera</taxon>
        <taxon>Paraneoptera</taxon>
        <taxon>Hemiptera</taxon>
        <taxon>Heteroptera</taxon>
        <taxon>Panheteroptera</taxon>
        <taxon>Cimicomorpha</taxon>
        <taxon>Cimicidae</taxon>
        <taxon>Cimex</taxon>
    </lineage>
</organism>
<dbReference type="GeneID" id="106674121"/>
<evidence type="ECO:0000313" key="2">
    <source>
        <dbReference type="Proteomes" id="UP000494040"/>
    </source>
</evidence>
<dbReference type="SUPFAM" id="SSF53955">
    <property type="entry name" value="Lysozyme-like"/>
    <property type="match status" value="1"/>
</dbReference>